<dbReference type="AlphaFoldDB" id="A0AAJ5NLW0"/>
<dbReference type="Pfam" id="PF09903">
    <property type="entry name" value="DUF2130"/>
    <property type="match status" value="1"/>
</dbReference>
<gene>
    <name evidence="2" type="ORF">NCTC10125_00706</name>
</gene>
<proteinExistence type="predicted"/>
<sequence length="453" mass="53258">MEKQEKKQIRVSIIDKKTLKYELLEDGNKGDWFTITSDVQNYINAQVKEKLESLKIKVRNDILANDESIKEKDEKIKELLKENSDLKSENLKTSSNLQARHSSEINEKDKKIGILEAEIKSHKANESDKIEKIKLEQQVESDKKIKEIEEKLNAQFEEKSKKEQDKRILDVQSGYDKMIKEKESKIRELEDELNKYKEKNVNSKEIGENLENWILERYKNVFPFDQENDESISFTLKKDTENLKEDGELKGTKADFIFTIRDKENEINESIILEAKSESKEKPGKQKNKDFFKKLESDRVKKKARYAILVTELEPDQYITIEVAPKFPKIFICRPHFYLALLMILKSMIIKEEKLTRQVENLEEKEKIIKDFEEWKNNKITKIAEKIRKKSEEGIASSNKIIDEATKIQNGLIEISNTLIRKLKNEIDNFKITKLAKKVEKIEKSEKLALEII</sequence>
<evidence type="ECO:0000313" key="2">
    <source>
        <dbReference type="EMBL" id="VEU62591.1"/>
    </source>
</evidence>
<name>A0AAJ5NLW0_9BACT</name>
<dbReference type="RefSeq" id="WP_044635664.1">
    <property type="nucleotide sequence ID" value="NZ_CP007229.1"/>
</dbReference>
<protein>
    <submittedName>
        <fullName evidence="2">Uncharacterized protein conserved in bacteria</fullName>
    </submittedName>
</protein>
<organism evidence="2 3">
    <name type="scientific">Mesomycoplasma dispar</name>
    <dbReference type="NCBI Taxonomy" id="86660"/>
    <lineage>
        <taxon>Bacteria</taxon>
        <taxon>Bacillati</taxon>
        <taxon>Mycoplasmatota</taxon>
        <taxon>Mycoplasmoidales</taxon>
        <taxon>Metamycoplasmataceae</taxon>
        <taxon>Mesomycoplasma</taxon>
    </lineage>
</organism>
<evidence type="ECO:0000256" key="1">
    <source>
        <dbReference type="SAM" id="Coils"/>
    </source>
</evidence>
<keyword evidence="1" id="KW-0175">Coiled coil</keyword>
<dbReference type="EMBL" id="LR214971">
    <property type="protein sequence ID" value="VEU62591.1"/>
    <property type="molecule type" value="Genomic_DNA"/>
</dbReference>
<reference evidence="2 3" key="1">
    <citation type="submission" date="2019-01" db="EMBL/GenBank/DDBJ databases">
        <authorList>
            <consortium name="Pathogen Informatics"/>
        </authorList>
    </citation>
    <scope>NUCLEOTIDE SEQUENCE [LARGE SCALE GENOMIC DNA]</scope>
    <source>
        <strain evidence="2 3">NCTC10125</strain>
    </source>
</reference>
<evidence type="ECO:0000313" key="3">
    <source>
        <dbReference type="Proteomes" id="UP000289629"/>
    </source>
</evidence>
<dbReference type="Proteomes" id="UP000289629">
    <property type="component" value="Chromosome"/>
</dbReference>
<accession>A0AAJ5NLW0</accession>
<feature type="coiled-coil region" evidence="1">
    <location>
        <begin position="69"/>
        <end position="206"/>
    </location>
</feature>
<dbReference type="PIRSF" id="PIRSF005850">
    <property type="entry name" value="UCP005850"/>
    <property type="match status" value="1"/>
</dbReference>
<dbReference type="InterPro" id="IPR019219">
    <property type="entry name" value="DUF2130"/>
</dbReference>
<dbReference type="KEGG" id="mds:MDIS_03740"/>